<gene>
    <name evidence="3" type="primary">LOC118423413</name>
</gene>
<protein>
    <submittedName>
        <fullName evidence="3">Transmembrane protein 272-like</fullName>
    </submittedName>
</protein>
<proteinExistence type="predicted"/>
<dbReference type="InterPro" id="IPR040350">
    <property type="entry name" value="TMEM272"/>
</dbReference>
<dbReference type="RefSeq" id="XP_035687448.1">
    <property type="nucleotide sequence ID" value="XM_035831555.1"/>
</dbReference>
<feature type="transmembrane region" description="Helical" evidence="1">
    <location>
        <begin position="24"/>
        <end position="42"/>
    </location>
</feature>
<feature type="transmembrane region" description="Helical" evidence="1">
    <location>
        <begin position="70"/>
        <end position="91"/>
    </location>
</feature>
<accession>A0A9J7LR16</accession>
<dbReference type="Proteomes" id="UP000001554">
    <property type="component" value="Chromosome 9"/>
</dbReference>
<evidence type="ECO:0000313" key="3">
    <source>
        <dbReference type="RefSeq" id="XP_035687448.1"/>
    </source>
</evidence>
<feature type="transmembrane region" description="Helical" evidence="1">
    <location>
        <begin position="111"/>
        <end position="144"/>
    </location>
</feature>
<dbReference type="KEGG" id="bfo:118423413"/>
<dbReference type="AlphaFoldDB" id="A0A9J7LR16"/>
<evidence type="ECO:0000313" key="2">
    <source>
        <dbReference type="Proteomes" id="UP000001554"/>
    </source>
</evidence>
<reference evidence="3" key="2">
    <citation type="submission" date="2025-08" db="UniProtKB">
        <authorList>
            <consortium name="RefSeq"/>
        </authorList>
    </citation>
    <scope>IDENTIFICATION</scope>
    <source>
        <strain evidence="3">S238N-H82</strain>
        <tissue evidence="3">Testes</tissue>
    </source>
</reference>
<dbReference type="PANTHER" id="PTHR33444">
    <property type="entry name" value="SI:DKEY-19B23.12-RELATED"/>
    <property type="match status" value="1"/>
</dbReference>
<name>A0A9J7LR16_BRAFL</name>
<reference evidence="2" key="1">
    <citation type="journal article" date="2020" name="Nat. Ecol. Evol.">
        <title>Deeply conserved synteny resolves early events in vertebrate evolution.</title>
        <authorList>
            <person name="Simakov O."/>
            <person name="Marletaz F."/>
            <person name="Yue J.X."/>
            <person name="O'Connell B."/>
            <person name="Jenkins J."/>
            <person name="Brandt A."/>
            <person name="Calef R."/>
            <person name="Tung C.H."/>
            <person name="Huang T.K."/>
            <person name="Schmutz J."/>
            <person name="Satoh N."/>
            <person name="Yu J.K."/>
            <person name="Putnam N.H."/>
            <person name="Green R.E."/>
            <person name="Rokhsar D.S."/>
        </authorList>
    </citation>
    <scope>NUCLEOTIDE SEQUENCE [LARGE SCALE GENOMIC DNA]</scope>
    <source>
        <strain evidence="2">S238N-H82</strain>
    </source>
</reference>
<evidence type="ECO:0000256" key="1">
    <source>
        <dbReference type="SAM" id="Phobius"/>
    </source>
</evidence>
<sequence length="154" mass="17226">MIGIPVSQIVIGTLFLNQCTIQRMIPIFLVVWGSFGVFKTLLSTGERVRNHVRKNEGEDDKEKNAKPNPLDGLISVFLFAWFIAGNYWIFSVYTTVNTVDSTSALYCHGTLYYFAFWMTIAMYILIGVAILIACCCCFVCCCCCGKKGSADIEK</sequence>
<dbReference type="OMA" id="CLPCAQQ"/>
<keyword evidence="1" id="KW-0472">Membrane</keyword>
<dbReference type="OrthoDB" id="6157510at2759"/>
<dbReference type="PANTHER" id="PTHR33444:SF2">
    <property type="entry name" value="MARVEL DOMAIN-CONTAINING PROTEIN"/>
    <property type="match status" value="1"/>
</dbReference>
<keyword evidence="2" id="KW-1185">Reference proteome</keyword>
<keyword evidence="1" id="KW-0812">Transmembrane</keyword>
<keyword evidence="1" id="KW-1133">Transmembrane helix</keyword>
<organism evidence="2 3">
    <name type="scientific">Branchiostoma floridae</name>
    <name type="common">Florida lancelet</name>
    <name type="synonym">Amphioxus</name>
    <dbReference type="NCBI Taxonomy" id="7739"/>
    <lineage>
        <taxon>Eukaryota</taxon>
        <taxon>Metazoa</taxon>
        <taxon>Chordata</taxon>
        <taxon>Cephalochordata</taxon>
        <taxon>Leptocardii</taxon>
        <taxon>Amphioxiformes</taxon>
        <taxon>Branchiostomatidae</taxon>
        <taxon>Branchiostoma</taxon>
    </lineage>
</organism>
<dbReference type="GeneID" id="118423413"/>